<feature type="domain" description="MYND-type" evidence="9">
    <location>
        <begin position="612"/>
        <end position="646"/>
    </location>
</feature>
<feature type="compositionally biased region" description="Acidic residues" evidence="7">
    <location>
        <begin position="143"/>
        <end position="158"/>
    </location>
</feature>
<sequence length="652" mass="74899">MLTSFPPGAVPNWMHKLKNGAYMSNKILERCLLSSMSDDEACQAVEDAIKKGILVPKGKGSRAKGKRISLCFAQKIGELQESQKIDPYCFECHLPGSATSPLKKCLSCDRCFHAACQRKNPHRPNYSVPSDKGQPYRFPLNESDMEDSCDEEVEEEETPSITPIPATGVAQSDPYELDCNSNINVITRDPLKREADSSDDVFFVSEQPARQRKRRSTFIKSEEAPNEVSDELELCTPCRLLKLSDLLNPPHVSVEELNCLLGYSWQTYHSWLKKDVRKYMAKHWNERDSAIVKNVLFKNDILGLSDISRNIELKKYKHLSEFLTDLLDLQHNTGVFFGTNCEEYNATKWLLRDITHDIREIRRCSDCYRYSNESDRSSFWFAKPCTQRHELVYAKQHGSPHWPAKVIRVMSKRSNLYDVRFFGGTHSRALVSARDILPIDADISQLNSKWKSTRTFNLALRELRCHMMLLHQPMYLFNFSADPREAEELINRALPHCMETADVNASAKRSRAGTPASSKKRKITSITTSSPLTTERLQPLQHCSMVLRSKTIKEITTQMVTSLPRLGTSEPFAGYHEMLQKVVFLNEELIRNKAELDNMKEELKTVKRKRWCHHCLQEAEFNCCFTASYCSDECKRRDKRRHQSSCGLQSKS</sequence>
<dbReference type="PROSITE" id="PS50812">
    <property type="entry name" value="PWWP"/>
    <property type="match status" value="1"/>
</dbReference>
<evidence type="ECO:0000256" key="1">
    <source>
        <dbReference type="ARBA" id="ARBA00022723"/>
    </source>
</evidence>
<keyword evidence="10" id="KW-1185">Reference proteome</keyword>
<dbReference type="InterPro" id="IPR047269">
    <property type="entry name" value="ZMY11"/>
</dbReference>
<dbReference type="GO" id="GO:0009966">
    <property type="term" value="P:regulation of signal transduction"/>
    <property type="evidence" value="ECO:0007669"/>
    <property type="project" value="TreeGrafter"/>
</dbReference>
<evidence type="ECO:0000256" key="7">
    <source>
        <dbReference type="SAM" id="MobiDB-lite"/>
    </source>
</evidence>
<feature type="region of interest" description="Disordered" evidence="7">
    <location>
        <begin position="502"/>
        <end position="524"/>
    </location>
</feature>
<dbReference type="InterPro" id="IPR002893">
    <property type="entry name" value="Znf_MYND"/>
</dbReference>
<dbReference type="InterPro" id="IPR000313">
    <property type="entry name" value="PWWP_dom"/>
</dbReference>
<dbReference type="SUPFAM" id="SSF47370">
    <property type="entry name" value="Bromodomain"/>
    <property type="match status" value="1"/>
</dbReference>
<protein>
    <submittedName>
        <fullName evidence="11">Zinc finger MYND domain-containing protein 11</fullName>
    </submittedName>
</protein>
<feature type="coiled-coil region" evidence="6">
    <location>
        <begin position="582"/>
        <end position="609"/>
    </location>
</feature>
<dbReference type="InterPro" id="IPR057053">
    <property type="entry name" value="MYND_ZMYND11_ZMYD8"/>
</dbReference>
<evidence type="ECO:0000256" key="3">
    <source>
        <dbReference type="ARBA" id="ARBA00022833"/>
    </source>
</evidence>
<feature type="region of interest" description="Disordered" evidence="7">
    <location>
        <begin position="140"/>
        <end position="167"/>
    </location>
</feature>
<dbReference type="SUPFAM" id="SSF63748">
    <property type="entry name" value="Tudor/PWWP/MBT"/>
    <property type="match status" value="1"/>
</dbReference>
<evidence type="ECO:0000256" key="6">
    <source>
        <dbReference type="SAM" id="Coils"/>
    </source>
</evidence>
<dbReference type="Gene3D" id="1.20.920.10">
    <property type="entry name" value="Bromodomain-like"/>
    <property type="match status" value="1"/>
</dbReference>
<reference evidence="11" key="1">
    <citation type="submission" date="2025-08" db="UniProtKB">
        <authorList>
            <consortium name="RefSeq"/>
        </authorList>
    </citation>
    <scope>IDENTIFICATION</scope>
    <source>
        <strain evidence="11">15085-1641.00</strain>
        <tissue evidence="11">Whole body</tissue>
    </source>
</reference>
<evidence type="ECO:0000259" key="9">
    <source>
        <dbReference type="PROSITE" id="PS50865"/>
    </source>
</evidence>
<feature type="domain" description="PWWP" evidence="8">
    <location>
        <begin position="388"/>
        <end position="442"/>
    </location>
</feature>
<organism evidence="10 11">
    <name type="scientific">Drosophila hydei</name>
    <name type="common">Fruit fly</name>
    <dbReference type="NCBI Taxonomy" id="7224"/>
    <lineage>
        <taxon>Eukaryota</taxon>
        <taxon>Metazoa</taxon>
        <taxon>Ecdysozoa</taxon>
        <taxon>Arthropoda</taxon>
        <taxon>Hexapoda</taxon>
        <taxon>Insecta</taxon>
        <taxon>Pterygota</taxon>
        <taxon>Neoptera</taxon>
        <taxon>Endopterygota</taxon>
        <taxon>Diptera</taxon>
        <taxon>Brachycera</taxon>
        <taxon>Muscomorpha</taxon>
        <taxon>Ephydroidea</taxon>
        <taxon>Drosophilidae</taxon>
        <taxon>Drosophila</taxon>
    </lineage>
</organism>
<accession>A0A6J1L826</accession>
<dbReference type="SMART" id="SM00293">
    <property type="entry name" value="PWWP"/>
    <property type="match status" value="1"/>
</dbReference>
<dbReference type="PROSITE" id="PS01360">
    <property type="entry name" value="ZF_MYND_1"/>
    <property type="match status" value="1"/>
</dbReference>
<dbReference type="GO" id="GO:0005634">
    <property type="term" value="C:nucleus"/>
    <property type="evidence" value="ECO:0007669"/>
    <property type="project" value="TreeGrafter"/>
</dbReference>
<dbReference type="KEGG" id="dhe:111592911"/>
<evidence type="ECO:0000313" key="10">
    <source>
        <dbReference type="Proteomes" id="UP000504633"/>
    </source>
</evidence>
<dbReference type="OMA" id="SDKGQPY"/>
<dbReference type="Pfam" id="PF00855">
    <property type="entry name" value="PWWP"/>
    <property type="match status" value="1"/>
</dbReference>
<dbReference type="SUPFAM" id="SSF144232">
    <property type="entry name" value="HIT/MYND zinc finger-like"/>
    <property type="match status" value="1"/>
</dbReference>
<proteinExistence type="predicted"/>
<dbReference type="GO" id="GO:0008270">
    <property type="term" value="F:zinc ion binding"/>
    <property type="evidence" value="ECO:0007669"/>
    <property type="project" value="UniProtKB-KW"/>
</dbReference>
<keyword evidence="1" id="KW-0479">Metal-binding</keyword>
<keyword evidence="3" id="KW-0862">Zinc</keyword>
<gene>
    <name evidence="11" type="primary">LOC111592911</name>
</gene>
<keyword evidence="6" id="KW-0175">Coiled coil</keyword>
<keyword evidence="4" id="KW-0103">Bromodomain</keyword>
<dbReference type="CDD" id="cd20159">
    <property type="entry name" value="PWWP_BS69"/>
    <property type="match status" value="1"/>
</dbReference>
<dbReference type="RefSeq" id="XP_023161132.2">
    <property type="nucleotide sequence ID" value="XM_023305364.2"/>
</dbReference>
<evidence type="ECO:0000313" key="11">
    <source>
        <dbReference type="RefSeq" id="XP_023161132.2"/>
    </source>
</evidence>
<dbReference type="PANTHER" id="PTHR46379">
    <property type="entry name" value="ZINC FINGER MYND DOMAIN-CONTAINING"/>
    <property type="match status" value="1"/>
</dbReference>
<dbReference type="Proteomes" id="UP000504633">
    <property type="component" value="Unplaced"/>
</dbReference>
<dbReference type="PROSITE" id="PS50865">
    <property type="entry name" value="ZF_MYND_2"/>
    <property type="match status" value="1"/>
</dbReference>
<evidence type="ECO:0000256" key="4">
    <source>
        <dbReference type="ARBA" id="ARBA00023117"/>
    </source>
</evidence>
<dbReference type="InterPro" id="IPR047268">
    <property type="entry name" value="PWWP_BS69"/>
</dbReference>
<dbReference type="Pfam" id="PF24324">
    <property type="entry name" value="MYND_ZMYND11_ZMYD8"/>
    <property type="match status" value="1"/>
</dbReference>
<dbReference type="AlphaFoldDB" id="A0A6J1L826"/>
<dbReference type="GeneID" id="111592911"/>
<evidence type="ECO:0000256" key="5">
    <source>
        <dbReference type="PROSITE-ProRule" id="PRU00134"/>
    </source>
</evidence>
<dbReference type="GO" id="GO:0034243">
    <property type="term" value="P:regulation of transcription elongation by RNA polymerase II"/>
    <property type="evidence" value="ECO:0007669"/>
    <property type="project" value="InterPro"/>
</dbReference>
<dbReference type="Gene3D" id="2.30.30.140">
    <property type="match status" value="1"/>
</dbReference>
<evidence type="ECO:0000256" key="2">
    <source>
        <dbReference type="ARBA" id="ARBA00022771"/>
    </source>
</evidence>
<name>A0A6J1L826_DROHY</name>
<dbReference type="OrthoDB" id="6272564at2759"/>
<dbReference type="InterPro" id="IPR036427">
    <property type="entry name" value="Bromodomain-like_sf"/>
</dbReference>
<evidence type="ECO:0000259" key="8">
    <source>
        <dbReference type="PROSITE" id="PS50812"/>
    </source>
</evidence>
<dbReference type="GO" id="GO:0003714">
    <property type="term" value="F:transcription corepressor activity"/>
    <property type="evidence" value="ECO:0007669"/>
    <property type="project" value="InterPro"/>
</dbReference>
<dbReference type="PANTHER" id="PTHR46379:SF1">
    <property type="entry name" value="ZINC FINGER MYND DOMAIN-CONTAINING PROTEIN 11"/>
    <property type="match status" value="1"/>
</dbReference>
<keyword evidence="2 5" id="KW-0863">Zinc-finger</keyword>